<dbReference type="GO" id="GO:0012505">
    <property type="term" value="C:endomembrane system"/>
    <property type="evidence" value="ECO:0007669"/>
    <property type="project" value="UniProtKB-SubCell"/>
</dbReference>
<proteinExistence type="inferred from homology"/>
<dbReference type="EC" id="7.-.-.-" evidence="8"/>
<dbReference type="KEGG" id="cmav:ABHF33_04585"/>
<keyword evidence="2 8" id="KW-0813">Transport</keyword>
<comment type="subunit">
    <text evidence="8">The complex is composed of six subunits: RnfA, RnfB, RnfC, RnfD, RnfE and RnfG.</text>
</comment>
<comment type="function">
    <text evidence="8">Part of a membrane-bound complex that couples electron transfer with translocation of ions across the membrane.</text>
</comment>
<dbReference type="AlphaFoldDB" id="A0AAU7FDG9"/>
<gene>
    <name evidence="8" type="primary">rnfE</name>
    <name evidence="9" type="ORF">ABHF33_04585</name>
</gene>
<dbReference type="Pfam" id="PF02508">
    <property type="entry name" value="Rnf-Nqr"/>
    <property type="match status" value="1"/>
</dbReference>
<dbReference type="NCBIfam" id="TIGR01948">
    <property type="entry name" value="rnfE"/>
    <property type="match status" value="1"/>
</dbReference>
<dbReference type="PANTHER" id="PTHR30586">
    <property type="entry name" value="ELECTRON TRANSPORT COMPLEX PROTEIN RNFE"/>
    <property type="match status" value="1"/>
</dbReference>
<keyword evidence="3 8" id="KW-0812">Transmembrane</keyword>
<dbReference type="HAMAP" id="MF_00478">
    <property type="entry name" value="RsxE_RnfE"/>
    <property type="match status" value="1"/>
</dbReference>
<dbReference type="GO" id="GO:0022900">
    <property type="term" value="P:electron transport chain"/>
    <property type="evidence" value="ECO:0007669"/>
    <property type="project" value="UniProtKB-UniRule"/>
</dbReference>
<evidence type="ECO:0000256" key="5">
    <source>
        <dbReference type="ARBA" id="ARBA00022982"/>
    </source>
</evidence>
<keyword evidence="7 8" id="KW-0472">Membrane</keyword>
<comment type="subcellular location">
    <subcellularLocation>
        <location evidence="8">Cell inner membrane</location>
        <topology evidence="8">Multi-pass membrane protein</topology>
    </subcellularLocation>
    <subcellularLocation>
        <location evidence="1">Endomembrane system</location>
        <topology evidence="1">Multi-pass membrane protein</topology>
    </subcellularLocation>
</comment>
<keyword evidence="8" id="KW-1003">Cell membrane</keyword>
<feature type="transmembrane region" description="Helical" evidence="8">
    <location>
        <begin position="99"/>
        <end position="120"/>
    </location>
</feature>
<evidence type="ECO:0000313" key="9">
    <source>
        <dbReference type="EMBL" id="XBM01563.1"/>
    </source>
</evidence>
<keyword evidence="8" id="KW-0997">Cell inner membrane</keyword>
<evidence type="ECO:0000256" key="1">
    <source>
        <dbReference type="ARBA" id="ARBA00004127"/>
    </source>
</evidence>
<evidence type="ECO:0000256" key="8">
    <source>
        <dbReference type="HAMAP-Rule" id="MF_00478"/>
    </source>
</evidence>
<protein>
    <recommendedName>
        <fullName evidence="8">Ion-translocating oxidoreductase complex subunit E</fullName>
        <ecNumber evidence="8">7.-.-.-</ecNumber>
    </recommendedName>
    <alternativeName>
        <fullName evidence="8">Rnf electron transport complex subunit E</fullName>
    </alternativeName>
</protein>
<feature type="transmembrane region" description="Helical" evidence="8">
    <location>
        <begin position="76"/>
        <end position="93"/>
    </location>
</feature>
<evidence type="ECO:0000256" key="7">
    <source>
        <dbReference type="ARBA" id="ARBA00023136"/>
    </source>
</evidence>
<evidence type="ECO:0000256" key="6">
    <source>
        <dbReference type="ARBA" id="ARBA00022989"/>
    </source>
</evidence>
<dbReference type="PANTHER" id="PTHR30586:SF0">
    <property type="entry name" value="ION-TRANSLOCATING OXIDOREDUCTASE COMPLEX SUBUNIT E"/>
    <property type="match status" value="1"/>
</dbReference>
<dbReference type="RefSeq" id="WP_348945843.1">
    <property type="nucleotide sequence ID" value="NZ_CP157355.1"/>
</dbReference>
<sequence length="236" mass="25103">MAIISQEETRTIIHNSIWKQNAGLVQILGLCPVLVMSNNIVNGVSLGLATSLVMLISGAAVAAIREFIPNELRAPIFILIIAALVTMVDLLFNSYVHDLYIVLGIFIPLITTNCIVLARAEAFASKNGPLQSALDGFFMGLGLTGVLLVLGAMRELIGKGTLLSGIDLVFGPAAKSWIIHVIPAEYNYQFLLAILPPGAFIGLGFLIAGKLALDRRAEAKAKQQALLAAKLAQASE</sequence>
<reference evidence="9" key="1">
    <citation type="submission" date="2024-05" db="EMBL/GenBank/DDBJ databases">
        <authorList>
            <person name="Yang L."/>
            <person name="Pan L."/>
        </authorList>
    </citation>
    <scope>NUCLEOTIDE SEQUENCE</scope>
    <source>
        <strain evidence="9">FCG-7</strain>
    </source>
</reference>
<organism evidence="9">
    <name type="scientific">Chitinibacter mangrovi</name>
    <dbReference type="NCBI Taxonomy" id="3153927"/>
    <lineage>
        <taxon>Bacteria</taxon>
        <taxon>Pseudomonadati</taxon>
        <taxon>Pseudomonadota</taxon>
        <taxon>Betaproteobacteria</taxon>
        <taxon>Neisseriales</taxon>
        <taxon>Chitinibacteraceae</taxon>
        <taxon>Chitinibacter</taxon>
    </lineage>
</organism>
<keyword evidence="6 8" id="KW-1133">Transmembrane helix</keyword>
<dbReference type="InterPro" id="IPR010968">
    <property type="entry name" value="RnfE"/>
</dbReference>
<dbReference type="InterPro" id="IPR003667">
    <property type="entry name" value="NqrDE/RnfAE"/>
</dbReference>
<comment type="similarity">
    <text evidence="8">Belongs to the NqrDE/RnfAE family.</text>
</comment>
<dbReference type="NCBIfam" id="NF009070">
    <property type="entry name" value="PRK12405.1"/>
    <property type="match status" value="1"/>
</dbReference>
<keyword evidence="4 8" id="KW-1278">Translocase</keyword>
<feature type="transmembrane region" description="Helical" evidence="8">
    <location>
        <begin position="46"/>
        <end position="64"/>
    </location>
</feature>
<evidence type="ECO:0000256" key="2">
    <source>
        <dbReference type="ARBA" id="ARBA00022448"/>
    </source>
</evidence>
<evidence type="ECO:0000256" key="3">
    <source>
        <dbReference type="ARBA" id="ARBA00022692"/>
    </source>
</evidence>
<keyword evidence="5 8" id="KW-0249">Electron transport</keyword>
<dbReference type="EMBL" id="CP157355">
    <property type="protein sequence ID" value="XBM01563.1"/>
    <property type="molecule type" value="Genomic_DNA"/>
</dbReference>
<dbReference type="GO" id="GO:0005886">
    <property type="term" value="C:plasma membrane"/>
    <property type="evidence" value="ECO:0007669"/>
    <property type="project" value="UniProtKB-SubCell"/>
</dbReference>
<evidence type="ECO:0000256" key="4">
    <source>
        <dbReference type="ARBA" id="ARBA00022967"/>
    </source>
</evidence>
<feature type="transmembrane region" description="Helical" evidence="8">
    <location>
        <begin position="132"/>
        <end position="153"/>
    </location>
</feature>
<name>A0AAU7FDG9_9NEIS</name>
<accession>A0AAU7FDG9</accession>
<feature type="transmembrane region" description="Helical" evidence="8">
    <location>
        <begin position="190"/>
        <end position="213"/>
    </location>
</feature>
<dbReference type="PIRSF" id="PIRSF006102">
    <property type="entry name" value="NQR_DE"/>
    <property type="match status" value="1"/>
</dbReference>